<reference evidence="2 3" key="1">
    <citation type="journal article" date="2020" name="G3 (Bethesda)">
        <title>Draft Genome of the Common Snapping Turtle, Chelydra serpentina, a Model for Phenotypic Plasticity in Reptiles.</title>
        <authorList>
            <person name="Das D."/>
            <person name="Singh S.K."/>
            <person name="Bierstedt J."/>
            <person name="Erickson A."/>
            <person name="Galli G.L.J."/>
            <person name="Crossley D.A. 2nd"/>
            <person name="Rhen T."/>
        </authorList>
    </citation>
    <scope>NUCLEOTIDE SEQUENCE [LARGE SCALE GENOMIC DNA]</scope>
    <source>
        <strain evidence="2">KW</strain>
    </source>
</reference>
<evidence type="ECO:0000256" key="1">
    <source>
        <dbReference type="SAM" id="MobiDB-lite"/>
    </source>
</evidence>
<organism evidence="2 3">
    <name type="scientific">Chelydra serpentina</name>
    <name type="common">Snapping turtle</name>
    <name type="synonym">Testudo serpentina</name>
    <dbReference type="NCBI Taxonomy" id="8475"/>
    <lineage>
        <taxon>Eukaryota</taxon>
        <taxon>Metazoa</taxon>
        <taxon>Chordata</taxon>
        <taxon>Craniata</taxon>
        <taxon>Vertebrata</taxon>
        <taxon>Euteleostomi</taxon>
        <taxon>Archelosauria</taxon>
        <taxon>Testudinata</taxon>
        <taxon>Testudines</taxon>
        <taxon>Cryptodira</taxon>
        <taxon>Durocryptodira</taxon>
        <taxon>Americhelydia</taxon>
        <taxon>Chelydroidea</taxon>
        <taxon>Chelydridae</taxon>
        <taxon>Chelydra</taxon>
    </lineage>
</organism>
<protein>
    <submittedName>
        <fullName evidence="2">Uncharacterized protein</fullName>
    </submittedName>
</protein>
<dbReference type="AlphaFoldDB" id="A0A8T1RXH9"/>
<dbReference type="EMBL" id="JAHGAV010002250">
    <property type="protein sequence ID" value="KAG6921321.1"/>
    <property type="molecule type" value="Genomic_DNA"/>
</dbReference>
<keyword evidence="3" id="KW-1185">Reference proteome</keyword>
<name>A0A8T1RXH9_CHESE</name>
<evidence type="ECO:0000313" key="3">
    <source>
        <dbReference type="Proteomes" id="UP000765507"/>
    </source>
</evidence>
<proteinExistence type="predicted"/>
<comment type="caution">
    <text evidence="2">The sequence shown here is derived from an EMBL/GenBank/DDBJ whole genome shotgun (WGS) entry which is preliminary data.</text>
</comment>
<sequence>MHSLPTPPRNLCNGLWRLFKPLIYLKTVLPLPCASDPPTTPSHFTCLYMRGGVASGVLTQMSGPHHFPVAFYSQQIAWWPREHPPALARWRQPPCSWPRLKASPWDTTPPCGHLMHCLPSCERGPHRSSPHTISSNWRRTPRGPQPDIRAVWPTQPGHLAS</sequence>
<dbReference type="Gene3D" id="3.10.20.370">
    <property type="match status" value="1"/>
</dbReference>
<dbReference type="Proteomes" id="UP000765507">
    <property type="component" value="Unassembled WGS sequence"/>
</dbReference>
<evidence type="ECO:0000313" key="2">
    <source>
        <dbReference type="EMBL" id="KAG6921321.1"/>
    </source>
</evidence>
<gene>
    <name evidence="2" type="ORF">G0U57_008440</name>
</gene>
<feature type="region of interest" description="Disordered" evidence="1">
    <location>
        <begin position="128"/>
        <end position="161"/>
    </location>
</feature>
<accession>A0A8T1RXH9</accession>